<dbReference type="AlphaFoldDB" id="A0A8H3IX78"/>
<feature type="region of interest" description="Disordered" evidence="1">
    <location>
        <begin position="71"/>
        <end position="332"/>
    </location>
</feature>
<feature type="compositionally biased region" description="Polar residues" evidence="1">
    <location>
        <begin position="238"/>
        <end position="252"/>
    </location>
</feature>
<proteinExistence type="predicted"/>
<evidence type="ECO:0000313" key="3">
    <source>
        <dbReference type="Proteomes" id="UP000664203"/>
    </source>
</evidence>
<evidence type="ECO:0000313" key="2">
    <source>
        <dbReference type="EMBL" id="CAF9936533.1"/>
    </source>
</evidence>
<evidence type="ECO:0000256" key="1">
    <source>
        <dbReference type="SAM" id="MobiDB-lite"/>
    </source>
</evidence>
<dbReference type="EMBL" id="CAJPDR010000446">
    <property type="protein sequence ID" value="CAF9936533.1"/>
    <property type="molecule type" value="Genomic_DNA"/>
</dbReference>
<keyword evidence="3" id="KW-1185">Reference proteome</keyword>
<dbReference type="Proteomes" id="UP000664203">
    <property type="component" value="Unassembled WGS sequence"/>
</dbReference>
<comment type="caution">
    <text evidence="2">The sequence shown here is derived from an EMBL/GenBank/DDBJ whole genome shotgun (WGS) entry which is preliminary data.</text>
</comment>
<sequence>MQKWHIHSAIGRGRPIIQSRSTIASSHRYIHYTFGRAQEVLEERTVEEPSKPLFSRAKRLQEANYSIENLYQHSTARDNSSSGRRKPIFRSVPSRGSQSDQPAVFASQHIGGVPLSKDVIDGPRGARSSDGERFTMARGRGQPFPRAGVSAGPEAAQPVVDARSLGVRPERAQGTYLMRNVRKAAPPDETRGPSERSIFQSRNPQGGYGAHDTNGLQQRSPRENNFQQRPPREESARSTRTQRSENVGQSLQAGFGTRTPRGEGPPPGRSRGGRSRASQDSGHSDLRRRKPFARGGSDRRDNSGPQKEIWTEEEQQYLNEKAERKSPKAVEYEPVEFGRETFTGMGPATASDEWGMSEMLGERLLLARKYLDREFIQWDSREQKADVMAVVEKLKAVRGAKRTVGDEKKAKEATSVSGDGDQQAQALMQKLFGGSYDKFKRLGEKDVLGHVERHVHRNDSYFPDDEKSLLEKVRSILPAEQASNAGRGGKAFKA</sequence>
<feature type="compositionally biased region" description="Polar residues" evidence="1">
    <location>
        <begin position="214"/>
        <end position="228"/>
    </location>
</feature>
<dbReference type="OrthoDB" id="5365739at2759"/>
<protein>
    <submittedName>
        <fullName evidence="2">Uncharacterized protein</fullName>
    </submittedName>
</protein>
<accession>A0A8H3IX78</accession>
<feature type="compositionally biased region" description="Polar residues" evidence="1">
    <location>
        <begin position="71"/>
        <end position="82"/>
    </location>
</feature>
<gene>
    <name evidence="2" type="ORF">ALECFALPRED_006881</name>
</gene>
<organism evidence="2 3">
    <name type="scientific">Alectoria fallacina</name>
    <dbReference type="NCBI Taxonomy" id="1903189"/>
    <lineage>
        <taxon>Eukaryota</taxon>
        <taxon>Fungi</taxon>
        <taxon>Dikarya</taxon>
        <taxon>Ascomycota</taxon>
        <taxon>Pezizomycotina</taxon>
        <taxon>Lecanoromycetes</taxon>
        <taxon>OSLEUM clade</taxon>
        <taxon>Lecanoromycetidae</taxon>
        <taxon>Lecanorales</taxon>
        <taxon>Lecanorineae</taxon>
        <taxon>Parmeliaceae</taxon>
        <taxon>Alectoria</taxon>
    </lineage>
</organism>
<feature type="compositionally biased region" description="Basic and acidic residues" evidence="1">
    <location>
        <begin position="320"/>
        <end position="332"/>
    </location>
</feature>
<feature type="compositionally biased region" description="Basic and acidic residues" evidence="1">
    <location>
        <begin position="185"/>
        <end position="194"/>
    </location>
</feature>
<name>A0A8H3IX78_9LECA</name>
<reference evidence="2" key="1">
    <citation type="submission" date="2021-03" db="EMBL/GenBank/DDBJ databases">
        <authorList>
            <person name="Tagirdzhanova G."/>
        </authorList>
    </citation>
    <scope>NUCLEOTIDE SEQUENCE</scope>
</reference>